<dbReference type="AlphaFoldDB" id="A0AAD7IDF3"/>
<gene>
    <name evidence="1" type="ORF">B0H16DRAFT_1464834</name>
</gene>
<dbReference type="InterPro" id="IPR029069">
    <property type="entry name" value="HotDog_dom_sf"/>
</dbReference>
<sequence>MTRPLSLLRLNLSRTRRRLYSSTAGILTPANIHALDEYIASPKKLVLADTFSVERLSDLFITLPTRDGTRVSYTAPRESVELGCGWHLAFFHARTPESLLSPDGTDGAVEFGPPAPFTRRMWASGRMSWDAQHPLRVGDKAISTSNFGSVEKKGFDTPNPMVFVTQKIDITAVGKTHPSITEERTHVYVAESVSPSNVPRPVKNIPPSADFSFTFTPSLLTLFRFSALMFHAHLIHLDKDWTQSHRGYPERLVHGPLTALMLLEVTQLHKPTAEFASFEYRARNPVIVGEPMTINGVWVDEHTATVWCVNEAGVVGMTGTIKLRGHDKS</sequence>
<dbReference type="Gene3D" id="3.10.129.10">
    <property type="entry name" value="Hotdog Thioesterase"/>
    <property type="match status" value="1"/>
</dbReference>
<evidence type="ECO:0000313" key="1">
    <source>
        <dbReference type="EMBL" id="KAJ7740606.1"/>
    </source>
</evidence>
<reference evidence="1" key="1">
    <citation type="submission" date="2023-03" db="EMBL/GenBank/DDBJ databases">
        <title>Massive genome expansion in bonnet fungi (Mycena s.s.) driven by repeated elements and novel gene families across ecological guilds.</title>
        <authorList>
            <consortium name="Lawrence Berkeley National Laboratory"/>
            <person name="Harder C.B."/>
            <person name="Miyauchi S."/>
            <person name="Viragh M."/>
            <person name="Kuo A."/>
            <person name="Thoen E."/>
            <person name="Andreopoulos B."/>
            <person name="Lu D."/>
            <person name="Skrede I."/>
            <person name="Drula E."/>
            <person name="Henrissat B."/>
            <person name="Morin E."/>
            <person name="Kohler A."/>
            <person name="Barry K."/>
            <person name="LaButti K."/>
            <person name="Morin E."/>
            <person name="Salamov A."/>
            <person name="Lipzen A."/>
            <person name="Mereny Z."/>
            <person name="Hegedus B."/>
            <person name="Baldrian P."/>
            <person name="Stursova M."/>
            <person name="Weitz H."/>
            <person name="Taylor A."/>
            <person name="Grigoriev I.V."/>
            <person name="Nagy L.G."/>
            <person name="Martin F."/>
            <person name="Kauserud H."/>
        </authorList>
    </citation>
    <scope>NUCLEOTIDE SEQUENCE</scope>
    <source>
        <strain evidence="1">CBHHK182m</strain>
    </source>
</reference>
<dbReference type="EMBL" id="JARKIB010000102">
    <property type="protein sequence ID" value="KAJ7740606.1"/>
    <property type="molecule type" value="Genomic_DNA"/>
</dbReference>
<dbReference type="PANTHER" id="PTHR28152">
    <property type="entry name" value="HYDROXYACYL-THIOESTER DEHYDRATASE TYPE 2, MITOCHONDRIAL"/>
    <property type="match status" value="1"/>
</dbReference>
<accession>A0AAD7IDF3</accession>
<dbReference type="SUPFAM" id="SSF54637">
    <property type="entry name" value="Thioesterase/thiol ester dehydrase-isomerase"/>
    <property type="match status" value="1"/>
</dbReference>
<protein>
    <submittedName>
        <fullName evidence="1">Uncharacterized protein</fullName>
    </submittedName>
</protein>
<dbReference type="InterPro" id="IPR052741">
    <property type="entry name" value="Mitochondrial_HTD2"/>
</dbReference>
<evidence type="ECO:0000313" key="2">
    <source>
        <dbReference type="Proteomes" id="UP001215598"/>
    </source>
</evidence>
<keyword evidence="2" id="KW-1185">Reference proteome</keyword>
<name>A0AAD7IDF3_9AGAR</name>
<dbReference type="PANTHER" id="PTHR28152:SF1">
    <property type="entry name" value="HYDROXYACYL-THIOESTER DEHYDRATASE TYPE 2, MITOCHONDRIAL"/>
    <property type="match status" value="1"/>
</dbReference>
<comment type="caution">
    <text evidence="1">The sequence shown here is derived from an EMBL/GenBank/DDBJ whole genome shotgun (WGS) entry which is preliminary data.</text>
</comment>
<dbReference type="GO" id="GO:0019171">
    <property type="term" value="F:(3R)-hydroxyacyl-[acyl-carrier-protein] dehydratase activity"/>
    <property type="evidence" value="ECO:0007669"/>
    <property type="project" value="TreeGrafter"/>
</dbReference>
<dbReference type="Proteomes" id="UP001215598">
    <property type="component" value="Unassembled WGS sequence"/>
</dbReference>
<dbReference type="GO" id="GO:0005739">
    <property type="term" value="C:mitochondrion"/>
    <property type="evidence" value="ECO:0007669"/>
    <property type="project" value="TreeGrafter"/>
</dbReference>
<proteinExistence type="predicted"/>
<organism evidence="1 2">
    <name type="scientific">Mycena metata</name>
    <dbReference type="NCBI Taxonomy" id="1033252"/>
    <lineage>
        <taxon>Eukaryota</taxon>
        <taxon>Fungi</taxon>
        <taxon>Dikarya</taxon>
        <taxon>Basidiomycota</taxon>
        <taxon>Agaricomycotina</taxon>
        <taxon>Agaricomycetes</taxon>
        <taxon>Agaricomycetidae</taxon>
        <taxon>Agaricales</taxon>
        <taxon>Marasmiineae</taxon>
        <taxon>Mycenaceae</taxon>
        <taxon>Mycena</taxon>
    </lineage>
</organism>